<dbReference type="AlphaFoldDB" id="A0A834K4G6"/>
<sequence>MFRTSTIIFVLALCIESIVCTSTCGPNAVFSDCSTPCPVTCENYQNPPEFCPTYCVKGCSCVNGTILKNQKECVLPCQC</sequence>
<dbReference type="InterPro" id="IPR036084">
    <property type="entry name" value="Ser_inhib-like_sf"/>
</dbReference>
<dbReference type="CDD" id="cd19941">
    <property type="entry name" value="TIL"/>
    <property type="match status" value="1"/>
</dbReference>
<keyword evidence="2" id="KW-0646">Protease inhibitor</keyword>
<gene>
    <name evidence="5" type="ORF">HZH66_006923</name>
</gene>
<evidence type="ECO:0000256" key="3">
    <source>
        <dbReference type="SAM" id="SignalP"/>
    </source>
</evidence>
<comment type="caution">
    <text evidence="5">The sequence shown here is derived from an EMBL/GenBank/DDBJ whole genome shotgun (WGS) entry which is preliminary data.</text>
</comment>
<dbReference type="GO" id="GO:0004867">
    <property type="term" value="F:serine-type endopeptidase inhibitor activity"/>
    <property type="evidence" value="ECO:0007669"/>
    <property type="project" value="UniProtKB-KW"/>
</dbReference>
<feature type="signal peptide" evidence="3">
    <location>
        <begin position="1"/>
        <end position="20"/>
    </location>
</feature>
<evidence type="ECO:0000256" key="1">
    <source>
        <dbReference type="ARBA" id="ARBA00007611"/>
    </source>
</evidence>
<accession>A0A834K4G6</accession>
<organism evidence="5 6">
    <name type="scientific">Vespula vulgaris</name>
    <name type="common">Yellow jacket</name>
    <name type="synonym">Wasp</name>
    <dbReference type="NCBI Taxonomy" id="7454"/>
    <lineage>
        <taxon>Eukaryota</taxon>
        <taxon>Metazoa</taxon>
        <taxon>Ecdysozoa</taxon>
        <taxon>Arthropoda</taxon>
        <taxon>Hexapoda</taxon>
        <taxon>Insecta</taxon>
        <taxon>Pterygota</taxon>
        <taxon>Neoptera</taxon>
        <taxon>Endopterygota</taxon>
        <taxon>Hymenoptera</taxon>
        <taxon>Apocrita</taxon>
        <taxon>Aculeata</taxon>
        <taxon>Vespoidea</taxon>
        <taxon>Vespidae</taxon>
        <taxon>Vespinae</taxon>
        <taxon>Vespula</taxon>
    </lineage>
</organism>
<protein>
    <recommendedName>
        <fullName evidence="4">TIL domain-containing protein</fullName>
    </recommendedName>
</protein>
<keyword evidence="2" id="KW-0722">Serine protease inhibitor</keyword>
<keyword evidence="3" id="KW-0732">Signal</keyword>
<dbReference type="Gene3D" id="2.10.25.10">
    <property type="entry name" value="Laminin"/>
    <property type="match status" value="1"/>
</dbReference>
<name>A0A834K4G6_VESVU</name>
<reference evidence="5" key="1">
    <citation type="journal article" date="2020" name="G3 (Bethesda)">
        <title>High-Quality Assemblies for Three Invasive Social Wasps from the &lt;i&gt;Vespula&lt;/i&gt; Genus.</title>
        <authorList>
            <person name="Harrop T.W.R."/>
            <person name="Guhlin J."/>
            <person name="McLaughlin G.M."/>
            <person name="Permina E."/>
            <person name="Stockwell P."/>
            <person name="Gilligan J."/>
            <person name="Le Lec M.F."/>
            <person name="Gruber M.A.M."/>
            <person name="Quinn O."/>
            <person name="Lovegrove M."/>
            <person name="Duncan E.J."/>
            <person name="Remnant E.J."/>
            <person name="Van Eeckhoven J."/>
            <person name="Graham B."/>
            <person name="Knapp R.A."/>
            <person name="Langford K.W."/>
            <person name="Kronenberg Z."/>
            <person name="Press M.O."/>
            <person name="Eacker S.M."/>
            <person name="Wilson-Rankin E.E."/>
            <person name="Purcell J."/>
            <person name="Lester P.J."/>
            <person name="Dearden P.K."/>
        </authorList>
    </citation>
    <scope>NUCLEOTIDE SEQUENCE</scope>
    <source>
        <strain evidence="5">Marl-1</strain>
    </source>
</reference>
<evidence type="ECO:0000313" key="6">
    <source>
        <dbReference type="Proteomes" id="UP000614350"/>
    </source>
</evidence>
<dbReference type="EMBL" id="JACSEA010000006">
    <property type="protein sequence ID" value="KAF7399026.1"/>
    <property type="molecule type" value="Genomic_DNA"/>
</dbReference>
<evidence type="ECO:0000313" key="5">
    <source>
        <dbReference type="EMBL" id="KAF7399026.1"/>
    </source>
</evidence>
<dbReference type="SUPFAM" id="SSF57567">
    <property type="entry name" value="Serine protease inhibitors"/>
    <property type="match status" value="1"/>
</dbReference>
<feature type="domain" description="TIL" evidence="4">
    <location>
        <begin position="24"/>
        <end position="79"/>
    </location>
</feature>
<keyword evidence="6" id="KW-1185">Reference proteome</keyword>
<evidence type="ECO:0000256" key="2">
    <source>
        <dbReference type="ARBA" id="ARBA00022900"/>
    </source>
</evidence>
<dbReference type="Pfam" id="PF01826">
    <property type="entry name" value="TIL"/>
    <property type="match status" value="1"/>
</dbReference>
<proteinExistence type="inferred from homology"/>
<evidence type="ECO:0000259" key="4">
    <source>
        <dbReference type="Pfam" id="PF01826"/>
    </source>
</evidence>
<dbReference type="InterPro" id="IPR002919">
    <property type="entry name" value="TIL_dom"/>
</dbReference>
<comment type="similarity">
    <text evidence="1">Belongs to the serine protease inhibitor-like (TIL domain-containing) family.</text>
</comment>
<dbReference type="Proteomes" id="UP000614350">
    <property type="component" value="Unassembled WGS sequence"/>
</dbReference>
<feature type="chain" id="PRO_5032669297" description="TIL domain-containing protein" evidence="3">
    <location>
        <begin position="21"/>
        <end position="79"/>
    </location>
</feature>